<name>A0A678TQE7_SACOF</name>
<accession>A0A678TQE7</accession>
<dbReference type="EMBL" id="MH182545">
    <property type="protein sequence ID" value="AWA44942.1"/>
    <property type="molecule type" value="Genomic_DNA"/>
</dbReference>
<gene>
    <name evidence="1" type="ORF">SO29L03_000008</name>
</gene>
<evidence type="ECO:0000313" key="1">
    <source>
        <dbReference type="EMBL" id="AWA44942.1"/>
    </source>
</evidence>
<sequence length="201" mass="21539">MPPICSSLLLSARSLSCRSGPLTRRCCLTKCSTAALGVSSSSALLAPNFWVLCAMKVASSSPILRPSAVVASCPAYVSFDHGDLRPRALRRHDLEISTNRAAYNSRHEQALALAASSSAGTLAIWIAARLLLVLPFTQGGLPVLSKKDPMAQRIANVDAEFSIYSCFTCSLINPVDDENSSAHINNPIHTEIIANELELFI</sequence>
<organism evidence="1">
    <name type="scientific">Saccharum officinarum</name>
    <name type="common">Sugarcane</name>
    <dbReference type="NCBI Taxonomy" id="4547"/>
    <lineage>
        <taxon>Eukaryota</taxon>
        <taxon>Viridiplantae</taxon>
        <taxon>Streptophyta</taxon>
        <taxon>Embryophyta</taxon>
        <taxon>Tracheophyta</taxon>
        <taxon>Spermatophyta</taxon>
        <taxon>Magnoliopsida</taxon>
        <taxon>Liliopsida</taxon>
        <taxon>Poales</taxon>
        <taxon>Poaceae</taxon>
        <taxon>PACMAD clade</taxon>
        <taxon>Panicoideae</taxon>
        <taxon>Andropogonodae</taxon>
        <taxon>Andropogoneae</taxon>
        <taxon>Saccharinae</taxon>
        <taxon>Saccharum</taxon>
        <taxon>Saccharum officinarum species complex</taxon>
    </lineage>
</organism>
<reference evidence="1" key="1">
    <citation type="submission" date="2018-04" db="EMBL/GenBank/DDBJ databases">
        <title>Comparative Analysis of Homologous Sequences of Saccharum officinarum and Saccharum spontaneum Reveals Independent Polyploidization Events.</title>
        <authorList>
            <person name="Sharma A."/>
            <person name="Song J."/>
            <person name="Lin Q."/>
            <person name="Singh R."/>
            <person name="Ramos N."/>
            <person name="Wang K."/>
            <person name="Zhang J."/>
            <person name="Ming R."/>
            <person name="Yu Q."/>
        </authorList>
    </citation>
    <scope>NUCLEOTIDE SEQUENCE</scope>
</reference>
<dbReference type="AlphaFoldDB" id="A0A678TQE7"/>
<proteinExistence type="predicted"/>
<protein>
    <submittedName>
        <fullName evidence="1">Uncharacterized protein</fullName>
    </submittedName>
</protein>